<keyword evidence="2" id="KW-1185">Reference proteome</keyword>
<dbReference type="Proteomes" id="UP000054217">
    <property type="component" value="Unassembled WGS sequence"/>
</dbReference>
<dbReference type="InParanoid" id="A0A0C3NLZ6"/>
<dbReference type="EMBL" id="KN831984">
    <property type="protein sequence ID" value="KIO01935.1"/>
    <property type="molecule type" value="Genomic_DNA"/>
</dbReference>
<dbReference type="HOGENOM" id="CLU_2122069_0_0_1"/>
<proteinExistence type="predicted"/>
<reference evidence="1 2" key="1">
    <citation type="submission" date="2014-04" db="EMBL/GenBank/DDBJ databases">
        <authorList>
            <consortium name="DOE Joint Genome Institute"/>
            <person name="Kuo A."/>
            <person name="Kohler A."/>
            <person name="Costa M.D."/>
            <person name="Nagy L.G."/>
            <person name="Floudas D."/>
            <person name="Copeland A."/>
            <person name="Barry K.W."/>
            <person name="Cichocki N."/>
            <person name="Veneault-Fourrey C."/>
            <person name="LaButti K."/>
            <person name="Lindquist E.A."/>
            <person name="Lipzen A."/>
            <person name="Lundell T."/>
            <person name="Morin E."/>
            <person name="Murat C."/>
            <person name="Sun H."/>
            <person name="Tunlid A."/>
            <person name="Henrissat B."/>
            <person name="Grigoriev I.V."/>
            <person name="Hibbett D.S."/>
            <person name="Martin F."/>
            <person name="Nordberg H.P."/>
            <person name="Cantor M.N."/>
            <person name="Hua S.X."/>
        </authorList>
    </citation>
    <scope>NUCLEOTIDE SEQUENCE [LARGE SCALE GENOMIC DNA]</scope>
    <source>
        <strain evidence="1 2">Marx 270</strain>
    </source>
</reference>
<dbReference type="AlphaFoldDB" id="A0A0C3NLZ6"/>
<name>A0A0C3NLZ6_PISTI</name>
<evidence type="ECO:0000313" key="2">
    <source>
        <dbReference type="Proteomes" id="UP000054217"/>
    </source>
</evidence>
<accession>A0A0C3NLZ6</accession>
<sequence length="114" mass="12650">MNPPTLRNSNSCTGKSVFQLHYREPSRESMVYRDAHKRKIPIPASVTDCGLTTFVCNSPPQLHSANTAERRWFTHFSSWYSSTSFVGGGRMVSGDGVSNVVSPRPSLALVPRHN</sequence>
<reference evidence="2" key="2">
    <citation type="submission" date="2015-01" db="EMBL/GenBank/DDBJ databases">
        <title>Evolutionary Origins and Diversification of the Mycorrhizal Mutualists.</title>
        <authorList>
            <consortium name="DOE Joint Genome Institute"/>
            <consortium name="Mycorrhizal Genomics Consortium"/>
            <person name="Kohler A."/>
            <person name="Kuo A."/>
            <person name="Nagy L.G."/>
            <person name="Floudas D."/>
            <person name="Copeland A."/>
            <person name="Barry K.W."/>
            <person name="Cichocki N."/>
            <person name="Veneault-Fourrey C."/>
            <person name="LaButti K."/>
            <person name="Lindquist E.A."/>
            <person name="Lipzen A."/>
            <person name="Lundell T."/>
            <person name="Morin E."/>
            <person name="Murat C."/>
            <person name="Riley R."/>
            <person name="Ohm R."/>
            <person name="Sun H."/>
            <person name="Tunlid A."/>
            <person name="Henrissat B."/>
            <person name="Grigoriev I.V."/>
            <person name="Hibbett D.S."/>
            <person name="Martin F."/>
        </authorList>
    </citation>
    <scope>NUCLEOTIDE SEQUENCE [LARGE SCALE GENOMIC DNA]</scope>
    <source>
        <strain evidence="2">Marx 270</strain>
    </source>
</reference>
<organism evidence="1 2">
    <name type="scientific">Pisolithus tinctorius Marx 270</name>
    <dbReference type="NCBI Taxonomy" id="870435"/>
    <lineage>
        <taxon>Eukaryota</taxon>
        <taxon>Fungi</taxon>
        <taxon>Dikarya</taxon>
        <taxon>Basidiomycota</taxon>
        <taxon>Agaricomycotina</taxon>
        <taxon>Agaricomycetes</taxon>
        <taxon>Agaricomycetidae</taxon>
        <taxon>Boletales</taxon>
        <taxon>Sclerodermatineae</taxon>
        <taxon>Pisolithaceae</taxon>
        <taxon>Pisolithus</taxon>
    </lineage>
</organism>
<gene>
    <name evidence="1" type="ORF">M404DRAFT_717972</name>
</gene>
<evidence type="ECO:0000313" key="1">
    <source>
        <dbReference type="EMBL" id="KIO01935.1"/>
    </source>
</evidence>
<protein>
    <submittedName>
        <fullName evidence="1">Uncharacterized protein</fullName>
    </submittedName>
</protein>